<dbReference type="Proteomes" id="UP000198034">
    <property type="component" value="Unassembled WGS sequence"/>
</dbReference>
<protein>
    <submittedName>
        <fullName evidence="1">Uncharacterized protein</fullName>
    </submittedName>
</protein>
<dbReference type="EMBL" id="MTCY01000001">
    <property type="protein sequence ID" value="OWP79758.1"/>
    <property type="molecule type" value="Genomic_DNA"/>
</dbReference>
<name>A0A246GED9_9FLAO</name>
<comment type="caution">
    <text evidence="1">The sequence shown here is derived from an EMBL/GenBank/DDBJ whole genome shotgun (WGS) entry which is preliminary data.</text>
</comment>
<reference evidence="1 2" key="1">
    <citation type="journal article" date="2017" name="Infect. Genet. Evol.">
        <title>Comparative genome analysis of fish pathogen Flavobacterium columnare reveals extensive sequence diversity within the species.</title>
        <authorList>
            <person name="Kayansamruaj P."/>
            <person name="Dong H.T."/>
            <person name="Hirono I."/>
            <person name="Kondo H."/>
            <person name="Senapin S."/>
            <person name="Rodkhum C."/>
        </authorList>
    </citation>
    <scope>NUCLEOTIDE SEQUENCE [LARGE SCALE GENOMIC DNA]</scope>
    <source>
        <strain evidence="1 2">1214</strain>
    </source>
</reference>
<evidence type="ECO:0000313" key="2">
    <source>
        <dbReference type="Proteomes" id="UP000198034"/>
    </source>
</evidence>
<sequence>MTHQDYINLITKKNALIKEDNLLFWDLWCLNYVFEKIDSEKYAFYKELENSFNTLWKYNNNEISIKVLLDNNNVQSMANFDNDIFEDLDEFDISDKAVQEFITGFESIISNLDENQKVIYNAYENPINLIDVEIEGIKISNDNTNNTYLNEINAQFRLADDLIKNKVDFGYEKRNIYRN</sequence>
<accession>A0A246GED9</accession>
<evidence type="ECO:0000313" key="1">
    <source>
        <dbReference type="EMBL" id="OWP79758.1"/>
    </source>
</evidence>
<gene>
    <name evidence="1" type="ORF">BWK62_00550</name>
</gene>
<proteinExistence type="predicted"/>
<dbReference type="AlphaFoldDB" id="A0A246GED9"/>
<organism evidence="1 2">
    <name type="scientific">Flavobacterium columnare</name>
    <dbReference type="NCBI Taxonomy" id="996"/>
    <lineage>
        <taxon>Bacteria</taxon>
        <taxon>Pseudomonadati</taxon>
        <taxon>Bacteroidota</taxon>
        <taxon>Flavobacteriia</taxon>
        <taxon>Flavobacteriales</taxon>
        <taxon>Flavobacteriaceae</taxon>
        <taxon>Flavobacterium</taxon>
    </lineage>
</organism>